<dbReference type="GO" id="GO:0004673">
    <property type="term" value="F:protein histidine kinase activity"/>
    <property type="evidence" value="ECO:0007669"/>
    <property type="project" value="UniProtKB-EC"/>
</dbReference>
<dbReference type="InterPro" id="IPR050428">
    <property type="entry name" value="TCS_sensor_his_kinase"/>
</dbReference>
<keyword evidence="4" id="KW-0597">Phosphoprotein</keyword>
<dbReference type="AlphaFoldDB" id="A0A2W4IUK5"/>
<evidence type="ECO:0000256" key="10">
    <source>
        <dbReference type="ARBA" id="ARBA00023136"/>
    </source>
</evidence>
<accession>A0A2W4IUK5</accession>
<proteinExistence type="predicted"/>
<reference evidence="12" key="1">
    <citation type="submission" date="2018-05" db="EMBL/GenBank/DDBJ databases">
        <authorList>
            <person name="Lanie J.A."/>
            <person name="Ng W.-L."/>
            <person name="Kazmierczak K.M."/>
            <person name="Andrzejewski T.M."/>
            <person name="Davidsen T.M."/>
            <person name="Wayne K.J."/>
            <person name="Tettelin H."/>
            <person name="Glass J.I."/>
            <person name="Rusch D."/>
            <person name="Podicherti R."/>
            <person name="Tsui H.-C.T."/>
            <person name="Winkler M.E."/>
        </authorList>
    </citation>
    <scope>NUCLEOTIDE SEQUENCE</scope>
    <source>
        <strain evidence="12">ZC4RG45</strain>
    </source>
</reference>
<dbReference type="InterPro" id="IPR003594">
    <property type="entry name" value="HATPase_dom"/>
</dbReference>
<dbReference type="Gene3D" id="3.30.565.10">
    <property type="entry name" value="Histidine kinase-like ATPase, C-terminal domain"/>
    <property type="match status" value="1"/>
</dbReference>
<name>A0A2W4IUK5_9PSEU</name>
<dbReference type="InterPro" id="IPR005467">
    <property type="entry name" value="His_kinase_dom"/>
</dbReference>
<dbReference type="PANTHER" id="PTHR45436:SF5">
    <property type="entry name" value="SENSOR HISTIDINE KINASE TRCS"/>
    <property type="match status" value="1"/>
</dbReference>
<dbReference type="CDD" id="cd00075">
    <property type="entry name" value="HATPase"/>
    <property type="match status" value="1"/>
</dbReference>
<feature type="domain" description="Histidine kinase" evidence="11">
    <location>
        <begin position="1"/>
        <end position="170"/>
    </location>
</feature>
<gene>
    <name evidence="12" type="ORF">DIU77_19305</name>
</gene>
<evidence type="ECO:0000256" key="1">
    <source>
        <dbReference type="ARBA" id="ARBA00000085"/>
    </source>
</evidence>
<organism evidence="12">
    <name type="scientific">Thermocrispum agreste</name>
    <dbReference type="NCBI Taxonomy" id="37925"/>
    <lineage>
        <taxon>Bacteria</taxon>
        <taxon>Bacillati</taxon>
        <taxon>Actinomycetota</taxon>
        <taxon>Actinomycetes</taxon>
        <taxon>Pseudonocardiales</taxon>
        <taxon>Pseudonocardiaceae</taxon>
        <taxon>Thermocrispum</taxon>
    </lineage>
</organism>
<protein>
    <recommendedName>
        <fullName evidence="3">histidine kinase</fullName>
        <ecNumber evidence="3">2.7.13.3</ecNumber>
    </recommendedName>
</protein>
<dbReference type="GO" id="GO:0000160">
    <property type="term" value="P:phosphorelay signal transduction system"/>
    <property type="evidence" value="ECO:0007669"/>
    <property type="project" value="UniProtKB-KW"/>
</dbReference>
<evidence type="ECO:0000256" key="8">
    <source>
        <dbReference type="ARBA" id="ARBA00022989"/>
    </source>
</evidence>
<comment type="caution">
    <text evidence="12">The sequence shown here is derived from an EMBL/GenBank/DDBJ whole genome shotgun (WGS) entry which is preliminary data.</text>
</comment>
<dbReference type="PRINTS" id="PR00344">
    <property type="entry name" value="BCTRLSENSOR"/>
</dbReference>
<evidence type="ECO:0000256" key="2">
    <source>
        <dbReference type="ARBA" id="ARBA00004370"/>
    </source>
</evidence>
<comment type="subcellular location">
    <subcellularLocation>
        <location evidence="2">Membrane</location>
    </subcellularLocation>
</comment>
<dbReference type="GO" id="GO:0005886">
    <property type="term" value="C:plasma membrane"/>
    <property type="evidence" value="ECO:0007669"/>
    <property type="project" value="TreeGrafter"/>
</dbReference>
<evidence type="ECO:0000259" key="11">
    <source>
        <dbReference type="PROSITE" id="PS50109"/>
    </source>
</evidence>
<dbReference type="FunFam" id="3.30.565.10:FF:000006">
    <property type="entry name" value="Sensor histidine kinase WalK"/>
    <property type="match status" value="1"/>
</dbReference>
<dbReference type="Pfam" id="PF02518">
    <property type="entry name" value="HATPase_c"/>
    <property type="match status" value="1"/>
</dbReference>
<sequence>MGVLVDERLWLARLDEGRPLERAPVDLAEVAADAVAAAQARDDRRTWSLHADPQAVVTGDAARLRQVIDNLLTNVERHADPGPASVLVRCDGDDVVVEVQDSGPGMPPEQAGRVLERFYRVDPSRSRATGGHGLGLSIVDAVVRAHAGAVVVRSEPGTGTTVRIRLPRRGRF</sequence>
<evidence type="ECO:0000313" key="12">
    <source>
        <dbReference type="EMBL" id="PZM89305.1"/>
    </source>
</evidence>
<dbReference type="PANTHER" id="PTHR45436">
    <property type="entry name" value="SENSOR HISTIDINE KINASE YKOH"/>
    <property type="match status" value="1"/>
</dbReference>
<evidence type="ECO:0000256" key="5">
    <source>
        <dbReference type="ARBA" id="ARBA00022679"/>
    </source>
</evidence>
<evidence type="ECO:0000256" key="7">
    <source>
        <dbReference type="ARBA" id="ARBA00022777"/>
    </source>
</evidence>
<evidence type="ECO:0000256" key="6">
    <source>
        <dbReference type="ARBA" id="ARBA00022692"/>
    </source>
</evidence>
<keyword evidence="6" id="KW-0812">Transmembrane</keyword>
<dbReference type="SMART" id="SM00387">
    <property type="entry name" value="HATPase_c"/>
    <property type="match status" value="1"/>
</dbReference>
<evidence type="ECO:0000256" key="3">
    <source>
        <dbReference type="ARBA" id="ARBA00012438"/>
    </source>
</evidence>
<evidence type="ECO:0000256" key="9">
    <source>
        <dbReference type="ARBA" id="ARBA00023012"/>
    </source>
</evidence>
<keyword evidence="7" id="KW-0418">Kinase</keyword>
<dbReference type="PROSITE" id="PS50109">
    <property type="entry name" value="HIS_KIN"/>
    <property type="match status" value="1"/>
</dbReference>
<keyword evidence="10" id="KW-0472">Membrane</keyword>
<comment type="catalytic activity">
    <reaction evidence="1">
        <text>ATP + protein L-histidine = ADP + protein N-phospho-L-histidine.</text>
        <dbReference type="EC" id="2.7.13.3"/>
    </reaction>
</comment>
<dbReference type="SUPFAM" id="SSF55874">
    <property type="entry name" value="ATPase domain of HSP90 chaperone/DNA topoisomerase II/histidine kinase"/>
    <property type="match status" value="1"/>
</dbReference>
<dbReference type="EMBL" id="QGUI01000985">
    <property type="protein sequence ID" value="PZM89305.1"/>
    <property type="molecule type" value="Genomic_DNA"/>
</dbReference>
<dbReference type="InterPro" id="IPR004358">
    <property type="entry name" value="Sig_transdc_His_kin-like_C"/>
</dbReference>
<keyword evidence="5" id="KW-0808">Transferase</keyword>
<keyword evidence="9" id="KW-0902">Two-component regulatory system</keyword>
<evidence type="ECO:0000256" key="4">
    <source>
        <dbReference type="ARBA" id="ARBA00022553"/>
    </source>
</evidence>
<dbReference type="InterPro" id="IPR036890">
    <property type="entry name" value="HATPase_C_sf"/>
</dbReference>
<dbReference type="EC" id="2.7.13.3" evidence="3"/>
<keyword evidence="8" id="KW-1133">Transmembrane helix</keyword>